<dbReference type="Pfam" id="PF00884">
    <property type="entry name" value="Sulfatase"/>
    <property type="match status" value="1"/>
</dbReference>
<dbReference type="EMBL" id="CACVKT020008680">
    <property type="protein sequence ID" value="CAC5416714.1"/>
    <property type="molecule type" value="Genomic_DNA"/>
</dbReference>
<evidence type="ECO:0000256" key="5">
    <source>
        <dbReference type="ARBA" id="ARBA00023180"/>
    </source>
</evidence>
<dbReference type="GO" id="GO:0003943">
    <property type="term" value="F:N-acetylgalactosamine-4-sulfatase activity"/>
    <property type="evidence" value="ECO:0007669"/>
    <property type="project" value="UniProtKB-EC"/>
</dbReference>
<dbReference type="GO" id="GO:0046872">
    <property type="term" value="F:metal ion binding"/>
    <property type="evidence" value="ECO:0007669"/>
    <property type="project" value="UniProtKB-KW"/>
</dbReference>
<dbReference type="Proteomes" id="UP000507470">
    <property type="component" value="Unassembled WGS sequence"/>
</dbReference>
<proteinExistence type="inferred from homology"/>
<evidence type="ECO:0000313" key="7">
    <source>
        <dbReference type="EMBL" id="CAC5416714.1"/>
    </source>
</evidence>
<dbReference type="InterPro" id="IPR017850">
    <property type="entry name" value="Alkaline_phosphatase_core_sf"/>
</dbReference>
<dbReference type="InterPro" id="IPR047115">
    <property type="entry name" value="ARSB"/>
</dbReference>
<dbReference type="InterPro" id="IPR000917">
    <property type="entry name" value="Sulfatase_N"/>
</dbReference>
<feature type="domain" description="Sulfatase N-terminal" evidence="6">
    <location>
        <begin position="32"/>
        <end position="166"/>
    </location>
</feature>
<evidence type="ECO:0000259" key="6">
    <source>
        <dbReference type="Pfam" id="PF00884"/>
    </source>
</evidence>
<organism evidence="7 8">
    <name type="scientific">Mytilus coruscus</name>
    <name type="common">Sea mussel</name>
    <dbReference type="NCBI Taxonomy" id="42192"/>
    <lineage>
        <taxon>Eukaryota</taxon>
        <taxon>Metazoa</taxon>
        <taxon>Spiralia</taxon>
        <taxon>Lophotrochozoa</taxon>
        <taxon>Mollusca</taxon>
        <taxon>Bivalvia</taxon>
        <taxon>Autobranchia</taxon>
        <taxon>Pteriomorphia</taxon>
        <taxon>Mytilida</taxon>
        <taxon>Mytiloidea</taxon>
        <taxon>Mytilidae</taxon>
        <taxon>Mytilinae</taxon>
        <taxon>Mytilus</taxon>
    </lineage>
</organism>
<comment type="similarity">
    <text evidence="2">Belongs to the sulfatase family.</text>
</comment>
<protein>
    <submittedName>
        <fullName evidence="7">ARSB</fullName>
        <ecNumber evidence="7">3.1.6.12</ecNumber>
    </submittedName>
</protein>
<evidence type="ECO:0000313" key="8">
    <source>
        <dbReference type="Proteomes" id="UP000507470"/>
    </source>
</evidence>
<dbReference type="EC" id="3.1.6.12" evidence="7"/>
<evidence type="ECO:0000256" key="3">
    <source>
        <dbReference type="ARBA" id="ARBA00022723"/>
    </source>
</evidence>
<reference evidence="7 8" key="1">
    <citation type="submission" date="2020-06" db="EMBL/GenBank/DDBJ databases">
        <authorList>
            <person name="Li R."/>
            <person name="Bekaert M."/>
        </authorList>
    </citation>
    <scope>NUCLEOTIDE SEQUENCE [LARGE SCALE GENOMIC DNA]</scope>
    <source>
        <strain evidence="8">wild</strain>
    </source>
</reference>
<comment type="cofactor">
    <cofactor evidence="1">
        <name>Ca(2+)</name>
        <dbReference type="ChEBI" id="CHEBI:29108"/>
    </cofactor>
</comment>
<keyword evidence="7" id="KW-0378">Hydrolase</keyword>
<keyword evidence="5" id="KW-0325">Glycoprotein</keyword>
<evidence type="ECO:0000256" key="2">
    <source>
        <dbReference type="ARBA" id="ARBA00008779"/>
    </source>
</evidence>
<keyword evidence="3" id="KW-0479">Metal-binding</keyword>
<dbReference type="SUPFAM" id="SSF53649">
    <property type="entry name" value="Alkaline phosphatase-like"/>
    <property type="match status" value="1"/>
</dbReference>
<dbReference type="PANTHER" id="PTHR10342:SF274">
    <property type="entry name" value="ARYLSULFATASE B"/>
    <property type="match status" value="1"/>
</dbReference>
<evidence type="ECO:0000256" key="1">
    <source>
        <dbReference type="ARBA" id="ARBA00001913"/>
    </source>
</evidence>
<dbReference type="OrthoDB" id="103349at2759"/>
<evidence type="ECO:0000256" key="4">
    <source>
        <dbReference type="ARBA" id="ARBA00022837"/>
    </source>
</evidence>
<gene>
    <name evidence="7" type="ORF">MCOR_49305</name>
</gene>
<accession>A0A6J8E7K7</accession>
<keyword evidence="8" id="KW-1185">Reference proteome</keyword>
<keyword evidence="4" id="KW-0106">Calcium</keyword>
<sequence>MIVYKKDIFAVLVCYQLYYAEGYCKGKTNRRPHIVLVVSDDQGWNDVSWHNPEVLTPNMDNLAKQGVRLENHYVHPQCSPSRGAILTGKYSHRLGLQFGAIIPNEAKFLPESATLLPEKLKEMGYSTHMTGKWHLGDCNKNFLPTTRGFDSFTGLLRGAEDYFTRQLCIDILSVVLYSDISSFILYSDISSVVQYSDIHAFVQYCDIHAFVLFSDILSIVLYSDISSIVLYSDISSVVQYSDIPSIVLYKHISPIVLYSDISSFVLYSDISSIVLYSDISSIVLYSDIY</sequence>
<dbReference type="Gene3D" id="3.40.720.10">
    <property type="entry name" value="Alkaline Phosphatase, subunit A"/>
    <property type="match status" value="1"/>
</dbReference>
<name>A0A6J8E7K7_MYTCO</name>
<dbReference type="AlphaFoldDB" id="A0A6J8E7K7"/>
<dbReference type="PANTHER" id="PTHR10342">
    <property type="entry name" value="ARYLSULFATASE"/>
    <property type="match status" value="1"/>
</dbReference>